<dbReference type="InterPro" id="IPR029787">
    <property type="entry name" value="Nucleotide_cyclase"/>
</dbReference>
<evidence type="ECO:0000259" key="1">
    <source>
        <dbReference type="PROSITE" id="PS50125"/>
    </source>
</evidence>
<feature type="domain" description="Guanylate cyclase" evidence="1">
    <location>
        <begin position="342"/>
        <end position="483"/>
    </location>
</feature>
<gene>
    <name evidence="2" type="ORF">G4177_05165</name>
</gene>
<dbReference type="Gene3D" id="3.30.70.1230">
    <property type="entry name" value="Nucleotide cyclase"/>
    <property type="match status" value="1"/>
</dbReference>
<dbReference type="PROSITE" id="PS50125">
    <property type="entry name" value="GUANYLATE_CYCLASE_2"/>
    <property type="match status" value="1"/>
</dbReference>
<dbReference type="SMART" id="SM00044">
    <property type="entry name" value="CYCc"/>
    <property type="match status" value="1"/>
</dbReference>
<dbReference type="RefSeq" id="WP_193346938.1">
    <property type="nucleotide sequence ID" value="NZ_CBCSIP010000233.1"/>
</dbReference>
<keyword evidence="3" id="KW-1185">Reference proteome</keyword>
<dbReference type="EMBL" id="JAAIYO010000001">
    <property type="protein sequence ID" value="MBE4747570.1"/>
    <property type="molecule type" value="Genomic_DNA"/>
</dbReference>
<sequence length="538" mass="59050">MTPAPIAPPAELSLEEYRFLRQLGRVADDLLEESLRERETLAQCFRRCFPTLLEHTGARAIALTARDEELVEQTWSEGDWGGVFPGSLLTGPEGVRAHGGDTLVTQTLDVAGSPVGTLGLLYAGAPGDVETGARRLRVLDALAEELDTVLMLVHTASEKHQIILQCNEHLANPVFEAGMDQAVRTLAQRVRLPGFLLLYRDAVQPHVLHYRTYRHGQLEYESGEQPSAPLEALLQQHGTRLLHGDAGVLKRLFDGRTTEAVLISAGARSEPLGKLVVWNNEGLSAYAMDLIRVLASTLSQRLLDYNRERIHLSQFFPTGAINALLEDPDYARHLRAQEQEVGILFADINGFTRICEQGFDSPRSIGRFVDEWSARAVDCIWAHGGVFDKMVGDCVIGLFGPPFFQADPLRRAEAAVRAACDIQAFTAELGAREEVSALCQRVGLPGLGVAVGVNLATANCGFFGPNRNYTAFSSGMNQAARLQSLAGFRETLVMQSVHEALKTSQEPFVRKLQFGPLTETPVKNVAQPLRHYRLSPQG</sequence>
<proteinExistence type="predicted"/>
<evidence type="ECO:0000313" key="3">
    <source>
        <dbReference type="Proteomes" id="UP001516472"/>
    </source>
</evidence>
<dbReference type="InterPro" id="IPR001054">
    <property type="entry name" value="A/G_cyclase"/>
</dbReference>
<dbReference type="CDD" id="cd07302">
    <property type="entry name" value="CHD"/>
    <property type="match status" value="1"/>
</dbReference>
<accession>A0ABR9PI20</accession>
<dbReference type="InterPro" id="IPR050697">
    <property type="entry name" value="Adenylyl/Guanylyl_Cyclase_3/4"/>
</dbReference>
<dbReference type="Pfam" id="PF00211">
    <property type="entry name" value="Guanylate_cyc"/>
    <property type="match status" value="1"/>
</dbReference>
<reference evidence="2 3" key="1">
    <citation type="submission" date="2020-02" db="EMBL/GenBank/DDBJ databases">
        <authorList>
            <person name="Babadi Z.K."/>
            <person name="Risdian C."/>
            <person name="Ebrahimipour G.H."/>
            <person name="Wink J."/>
        </authorList>
    </citation>
    <scope>NUCLEOTIDE SEQUENCE [LARGE SCALE GENOMIC DNA]</scope>
    <source>
        <strain evidence="2 3">ZKHCc1 1396</strain>
    </source>
</reference>
<dbReference type="PANTHER" id="PTHR43081:SF1">
    <property type="entry name" value="ADENYLATE CYCLASE, TERMINAL-DIFFERENTIATION SPECIFIC"/>
    <property type="match status" value="1"/>
</dbReference>
<name>A0ABR9PI20_9BACT</name>
<dbReference type="Proteomes" id="UP001516472">
    <property type="component" value="Unassembled WGS sequence"/>
</dbReference>
<evidence type="ECO:0000313" key="2">
    <source>
        <dbReference type="EMBL" id="MBE4747570.1"/>
    </source>
</evidence>
<comment type="caution">
    <text evidence="2">The sequence shown here is derived from an EMBL/GenBank/DDBJ whole genome shotgun (WGS) entry which is preliminary data.</text>
</comment>
<protein>
    <submittedName>
        <fullName evidence="2">Adenylate/guanylate cyclase domain-containing protein</fullName>
    </submittedName>
</protein>
<organism evidence="2 3">
    <name type="scientific">Corallococcus soli</name>
    <dbReference type="NCBI Taxonomy" id="2710757"/>
    <lineage>
        <taxon>Bacteria</taxon>
        <taxon>Pseudomonadati</taxon>
        <taxon>Myxococcota</taxon>
        <taxon>Myxococcia</taxon>
        <taxon>Myxococcales</taxon>
        <taxon>Cystobacterineae</taxon>
        <taxon>Myxococcaceae</taxon>
        <taxon>Corallococcus</taxon>
    </lineage>
</organism>
<dbReference type="SUPFAM" id="SSF55073">
    <property type="entry name" value="Nucleotide cyclase"/>
    <property type="match status" value="1"/>
</dbReference>
<dbReference type="PANTHER" id="PTHR43081">
    <property type="entry name" value="ADENYLATE CYCLASE, TERMINAL-DIFFERENTIATION SPECIFIC-RELATED"/>
    <property type="match status" value="1"/>
</dbReference>